<evidence type="ECO:0000259" key="1">
    <source>
        <dbReference type="Pfam" id="PF08279"/>
    </source>
</evidence>
<dbReference type="HOGENOM" id="CLU_041141_5_0_9"/>
<dbReference type="Pfam" id="PF13280">
    <property type="entry name" value="WYL"/>
    <property type="match status" value="1"/>
</dbReference>
<dbReference type="Pfam" id="PF25583">
    <property type="entry name" value="WCX"/>
    <property type="match status" value="1"/>
</dbReference>
<dbReference type="InterPro" id="IPR028349">
    <property type="entry name" value="PafC-like"/>
</dbReference>
<evidence type="ECO:0000259" key="2">
    <source>
        <dbReference type="Pfam" id="PF13280"/>
    </source>
</evidence>
<dbReference type="InterPro" id="IPR051534">
    <property type="entry name" value="CBASS_pafABC_assoc_protein"/>
</dbReference>
<dbReference type="STRING" id="358681.BBR47_09680"/>
<reference evidence="4 5" key="1">
    <citation type="submission" date="2005-03" db="EMBL/GenBank/DDBJ databases">
        <title>Brevibacillus brevis strain 47, complete genome.</title>
        <authorList>
            <person name="Hosoyama A."/>
            <person name="Yamada R."/>
            <person name="Hongo Y."/>
            <person name="Terui Y."/>
            <person name="Ankai A."/>
            <person name="Masuyama W."/>
            <person name="Sekiguchi M."/>
            <person name="Takeda T."/>
            <person name="Asano K."/>
            <person name="Ohji S."/>
            <person name="Ichikawa N."/>
            <person name="Narita S."/>
            <person name="Aoki N."/>
            <person name="Miura H."/>
            <person name="Matsushita S."/>
            <person name="Sekigawa T."/>
            <person name="Yamagata H."/>
            <person name="Yoshikawa H."/>
            <person name="Udaka S."/>
            <person name="Tanikawa S."/>
            <person name="Fujita N."/>
        </authorList>
    </citation>
    <scope>NUCLEOTIDE SEQUENCE [LARGE SCALE GENOMIC DNA]</scope>
    <source>
        <strain evidence="5">47 / JCM 6285 / NBRC 100599</strain>
    </source>
</reference>
<dbReference type="InterPro" id="IPR026881">
    <property type="entry name" value="WYL_dom"/>
</dbReference>
<protein>
    <submittedName>
        <fullName evidence="4">Putative transcriptional regulator</fullName>
    </submittedName>
</protein>
<sequence>MAALKNRVVVLSWRLEMRLHRLIAILLLIESRGKMKAKELAIALETSVRSIYRDIDALSQAGIPIAATSGPGGGIYLMEGYTVNLKQLYVDDVVHLYLTGMGIHVGQDTETGHKLTSALLKLEKTLPQIYRPDIEKAKKRFYFDETPWWEERVVIPNLEVLRAAVWRSSKVVIAYRKMDGSSSSRTVCPYGLVVKKTEWYLVAYCENAQEVRTFKCERIPSVHVREEAFEIPESFSLAGYWTNQEAAFKQACREVEYFPVVIRLHAEKPAVRERLEVISAVQQGEYKQLTVNLYSYERACRDILDMIGHMEVMEPAELRAFAKERLREWIALYT</sequence>
<evidence type="ECO:0000259" key="3">
    <source>
        <dbReference type="Pfam" id="PF25583"/>
    </source>
</evidence>
<organism evidence="4 5">
    <name type="scientific">Brevibacillus brevis (strain 47 / JCM 6285 / NBRC 100599)</name>
    <dbReference type="NCBI Taxonomy" id="358681"/>
    <lineage>
        <taxon>Bacteria</taxon>
        <taxon>Bacillati</taxon>
        <taxon>Bacillota</taxon>
        <taxon>Bacilli</taxon>
        <taxon>Bacillales</taxon>
        <taxon>Paenibacillaceae</taxon>
        <taxon>Brevibacillus</taxon>
    </lineage>
</organism>
<dbReference type="PIRSF" id="PIRSF016838">
    <property type="entry name" value="PafC"/>
    <property type="match status" value="1"/>
</dbReference>
<dbReference type="Proteomes" id="UP000001877">
    <property type="component" value="Chromosome"/>
</dbReference>
<dbReference type="InterPro" id="IPR057727">
    <property type="entry name" value="WCX_dom"/>
</dbReference>
<dbReference type="InterPro" id="IPR013196">
    <property type="entry name" value="HTH_11"/>
</dbReference>
<dbReference type="PANTHER" id="PTHR34580:SF1">
    <property type="entry name" value="PROTEIN PAFC"/>
    <property type="match status" value="1"/>
</dbReference>
<feature type="domain" description="WYL" evidence="2">
    <location>
        <begin position="157"/>
        <end position="224"/>
    </location>
</feature>
<dbReference type="KEGG" id="bbe:BBR47_09680"/>
<accession>C0Z5Y8</accession>
<dbReference type="Pfam" id="PF08279">
    <property type="entry name" value="HTH_11"/>
    <property type="match status" value="1"/>
</dbReference>
<dbReference type="PROSITE" id="PS52050">
    <property type="entry name" value="WYL"/>
    <property type="match status" value="1"/>
</dbReference>
<dbReference type="eggNOG" id="COG2378">
    <property type="taxonomic scope" value="Bacteria"/>
</dbReference>
<feature type="domain" description="WCX" evidence="3">
    <location>
        <begin position="259"/>
        <end position="329"/>
    </location>
</feature>
<dbReference type="InterPro" id="IPR036388">
    <property type="entry name" value="WH-like_DNA-bd_sf"/>
</dbReference>
<proteinExistence type="predicted"/>
<dbReference type="EMBL" id="AP008955">
    <property type="protein sequence ID" value="BAH41945.1"/>
    <property type="molecule type" value="Genomic_DNA"/>
</dbReference>
<evidence type="ECO:0000313" key="5">
    <source>
        <dbReference type="Proteomes" id="UP000001877"/>
    </source>
</evidence>
<dbReference type="SUPFAM" id="SSF46785">
    <property type="entry name" value="Winged helix' DNA-binding domain"/>
    <property type="match status" value="1"/>
</dbReference>
<gene>
    <name evidence="4" type="ordered locus">BBR47_09680</name>
</gene>
<dbReference type="Gene3D" id="1.10.10.10">
    <property type="entry name" value="Winged helix-like DNA-binding domain superfamily/Winged helix DNA-binding domain"/>
    <property type="match status" value="1"/>
</dbReference>
<dbReference type="AlphaFoldDB" id="C0Z5Y8"/>
<dbReference type="PANTHER" id="PTHR34580">
    <property type="match status" value="1"/>
</dbReference>
<name>C0Z5Y8_BREBN</name>
<feature type="domain" description="Helix-turn-helix type 11" evidence="1">
    <location>
        <begin position="21"/>
        <end position="72"/>
    </location>
</feature>
<dbReference type="InterPro" id="IPR036390">
    <property type="entry name" value="WH_DNA-bd_sf"/>
</dbReference>
<keyword evidence="5" id="KW-1185">Reference proteome</keyword>
<evidence type="ECO:0000313" key="4">
    <source>
        <dbReference type="EMBL" id="BAH41945.1"/>
    </source>
</evidence>